<evidence type="ECO:0000313" key="2">
    <source>
        <dbReference type="Proteomes" id="UP000515703"/>
    </source>
</evidence>
<protein>
    <submittedName>
        <fullName evidence="1">Uncharacterized protein</fullName>
    </submittedName>
</protein>
<dbReference type="SUPFAM" id="SSF81301">
    <property type="entry name" value="Nucleotidyltransferase"/>
    <property type="match status" value="1"/>
</dbReference>
<organism evidence="1 2">
    <name type="scientific">Anaerocolumna chitinilytica</name>
    <dbReference type="NCBI Taxonomy" id="1727145"/>
    <lineage>
        <taxon>Bacteria</taxon>
        <taxon>Bacillati</taxon>
        <taxon>Bacillota</taxon>
        <taxon>Clostridia</taxon>
        <taxon>Lachnospirales</taxon>
        <taxon>Lachnospiraceae</taxon>
        <taxon>Anaerocolumna</taxon>
    </lineage>
</organism>
<proteinExistence type="predicted"/>
<accession>A0A7I8DLJ6</accession>
<gene>
    <name evidence="1" type="ORF">bsdcttw_01870</name>
</gene>
<dbReference type="Gene3D" id="3.30.460.10">
    <property type="entry name" value="Beta Polymerase, domain 2"/>
    <property type="match status" value="1"/>
</dbReference>
<reference evidence="1 2" key="1">
    <citation type="submission" date="2020-08" db="EMBL/GenBank/DDBJ databases">
        <title>Draft genome sequencing of an Anaerocolumna strain isolated from anoxic soil subjected to BSD treatment.</title>
        <authorList>
            <person name="Uek A."/>
            <person name="Tonouchi A."/>
        </authorList>
    </citation>
    <scope>NUCLEOTIDE SEQUENCE [LARGE SCALE GENOMIC DNA]</scope>
    <source>
        <strain evidence="1 2">CTTW</strain>
    </source>
</reference>
<dbReference type="Proteomes" id="UP000515703">
    <property type="component" value="Chromosome"/>
</dbReference>
<dbReference type="InterPro" id="IPR043519">
    <property type="entry name" value="NT_sf"/>
</dbReference>
<dbReference type="AlphaFoldDB" id="A0A7I8DLJ6"/>
<dbReference type="KEGG" id="acht:bsdcttw_01870"/>
<name>A0A7I8DLJ6_9FIRM</name>
<dbReference type="EMBL" id="AP023368">
    <property type="protein sequence ID" value="BCJ97146.1"/>
    <property type="molecule type" value="Genomic_DNA"/>
</dbReference>
<dbReference type="RefSeq" id="WP_185257607.1">
    <property type="nucleotide sequence ID" value="NZ_AP023368.1"/>
</dbReference>
<evidence type="ECO:0000313" key="1">
    <source>
        <dbReference type="EMBL" id="BCJ97146.1"/>
    </source>
</evidence>
<keyword evidence="2" id="KW-1185">Reference proteome</keyword>
<dbReference type="CDD" id="cd05403">
    <property type="entry name" value="NT_KNTase_like"/>
    <property type="match status" value="1"/>
</dbReference>
<sequence>MITEKEITAILKNELQPFPYIYALWLEGSFAMGHADEYSDIDYWIDVEDDYVKDALDHVETALRKLGELDERDETGNDHPKLGQIVYHIKGSSPYLVLDFNWQLHSRDRKEYHYIKNDIVEGALVIFDKDEVIRFEEADAQEIIKNKENCKQECDYRYSQHLRVRKYISRGTFPESYAYYNKFVIEPLVMLLRLKYTPLYPYHYLLHISMHMPRVVVARLEKLIQVKSLDEMEVRIKDAEEWYQELHEELY</sequence>
<reference evidence="1 2" key="2">
    <citation type="submission" date="2020-08" db="EMBL/GenBank/DDBJ databases">
        <authorList>
            <person name="Ueki A."/>
            <person name="Tonouchi A."/>
        </authorList>
    </citation>
    <scope>NUCLEOTIDE SEQUENCE [LARGE SCALE GENOMIC DNA]</scope>
    <source>
        <strain evidence="1 2">CTTW</strain>
    </source>
</reference>